<dbReference type="Pfam" id="PF10081">
    <property type="entry name" value="Abhydrolase_9"/>
    <property type="match status" value="1"/>
</dbReference>
<accession>A0A098Y3W3</accession>
<evidence type="ECO:0000256" key="1">
    <source>
        <dbReference type="SAM" id="MobiDB-lite"/>
    </source>
</evidence>
<feature type="transmembrane region" description="Helical" evidence="2">
    <location>
        <begin position="20"/>
        <end position="45"/>
    </location>
</feature>
<dbReference type="InterPro" id="IPR027788">
    <property type="entry name" value="Alpha/beta-hydrolase_N_dom"/>
</dbReference>
<proteinExistence type="predicted"/>
<feature type="transmembrane region" description="Helical" evidence="2">
    <location>
        <begin position="95"/>
        <end position="119"/>
    </location>
</feature>
<organism evidence="5 6">
    <name type="scientific">Modestobacter caceresii</name>
    <dbReference type="NCBI Taxonomy" id="1522368"/>
    <lineage>
        <taxon>Bacteria</taxon>
        <taxon>Bacillati</taxon>
        <taxon>Actinomycetota</taxon>
        <taxon>Actinomycetes</taxon>
        <taxon>Geodermatophilales</taxon>
        <taxon>Geodermatophilaceae</taxon>
        <taxon>Modestobacter</taxon>
    </lineage>
</organism>
<dbReference type="ESTHER" id="9actn-a0a098y3w3">
    <property type="family name" value="Abhydrolase_9"/>
</dbReference>
<evidence type="ECO:0000313" key="6">
    <source>
        <dbReference type="Proteomes" id="UP000029713"/>
    </source>
</evidence>
<evidence type="ECO:0000259" key="4">
    <source>
        <dbReference type="Pfam" id="PF15420"/>
    </source>
</evidence>
<evidence type="ECO:0000256" key="2">
    <source>
        <dbReference type="SAM" id="Phobius"/>
    </source>
</evidence>
<dbReference type="AlphaFoldDB" id="A0A098Y3W3"/>
<gene>
    <name evidence="5" type="ORF">IN07_19410</name>
</gene>
<keyword evidence="2" id="KW-1133">Transmembrane helix</keyword>
<dbReference type="Proteomes" id="UP000029713">
    <property type="component" value="Unassembled WGS sequence"/>
</dbReference>
<evidence type="ECO:0000313" key="5">
    <source>
        <dbReference type="EMBL" id="KGH45115.1"/>
    </source>
</evidence>
<keyword evidence="2" id="KW-0812">Transmembrane</keyword>
<reference evidence="5 6" key="1">
    <citation type="submission" date="2014-07" db="EMBL/GenBank/DDBJ databases">
        <title>Biosystematic studies on Modestobacter strains isolated from extreme hyper-arid desert soil and from historic building.</title>
        <authorList>
            <person name="Bukarasam K."/>
            <person name="Bull A."/>
            <person name="Girard G."/>
            <person name="van Wezel G."/>
            <person name="Goodfellow M."/>
        </authorList>
    </citation>
    <scope>NUCLEOTIDE SEQUENCE [LARGE SCALE GENOMIC DNA]</scope>
    <source>
        <strain evidence="5 6">KNN45-2b</strain>
    </source>
</reference>
<sequence>MLLVGVSLTPSLLPRSGEVQGLVSGITAACGHALGLGAAAVWRAFADRGPRSARGGAWRLFVVLAAVLLTVSFVLGRRWQAELRRLMGAPEEPLWHALLAPVVAVVVYAVLVGTGRILHVAARGAGRLLSRWMGVRAARTVGALVVGAAVVLVVTDVAVDGFVAAADRTFSLADDDTPDGVARPDSPLRSGGPGSAVPWEALGREGRVFVAGGPSAAQIGAVTGRPARPPVRVYAGLELTDDVEQRARAVAAELDRTGGFQRARLLVATTTGSGWVDGDWAAAFEYLSGGDSAIASMQYSYLPSALSYLVDQDRARAAGRELFDAVYERWTALPADDRPELYVFGESLGSFGAEAAFSGEHDLHNRTSGAVFVGPPSFNTLFTEFRDDRDPGSPEVEPVYRDGRTVRFSTEPDGGAHPSPDGPWNGTRVLYVQHPSDPVVWWSPSLLFERPDWLAEPPGDDVLDDMAWIPLVTFWQVTLDLPFATDVPSGHGHRYDREAVAAWAAVLRPPGWTRADTRRLEEVLER</sequence>
<keyword evidence="2" id="KW-0472">Membrane</keyword>
<feature type="region of interest" description="Disordered" evidence="1">
    <location>
        <begin position="174"/>
        <end position="195"/>
    </location>
</feature>
<dbReference type="EMBL" id="JPMX01000091">
    <property type="protein sequence ID" value="KGH45115.1"/>
    <property type="molecule type" value="Genomic_DNA"/>
</dbReference>
<evidence type="ECO:0000259" key="3">
    <source>
        <dbReference type="Pfam" id="PF10081"/>
    </source>
</evidence>
<comment type="caution">
    <text evidence="5">The sequence shown here is derived from an EMBL/GenBank/DDBJ whole genome shotgun (WGS) entry which is preliminary data.</text>
</comment>
<feature type="transmembrane region" description="Helical" evidence="2">
    <location>
        <begin position="57"/>
        <end position="75"/>
    </location>
</feature>
<keyword evidence="6" id="KW-1185">Reference proteome</keyword>
<feature type="domain" description="Alpha/beta-hydrolase catalytic" evidence="3">
    <location>
        <begin position="231"/>
        <end position="520"/>
    </location>
</feature>
<name>A0A098Y3W3_9ACTN</name>
<protein>
    <submittedName>
        <fullName evidence="5">Membrane protein</fullName>
    </submittedName>
</protein>
<dbReference type="Pfam" id="PF15420">
    <property type="entry name" value="Abhydrolase_9_N"/>
    <property type="match status" value="1"/>
</dbReference>
<dbReference type="OrthoDB" id="4397445at2"/>
<feature type="domain" description="Alpha/beta-hydrolase N-terminal" evidence="4">
    <location>
        <begin position="8"/>
        <end position="214"/>
    </location>
</feature>
<dbReference type="InterPro" id="IPR027787">
    <property type="entry name" value="Alpha/beta-hydrolase_catalytic"/>
</dbReference>
<feature type="transmembrane region" description="Helical" evidence="2">
    <location>
        <begin position="140"/>
        <end position="159"/>
    </location>
</feature>